<dbReference type="STRING" id="1520.LF65_01181"/>
<evidence type="ECO:0000256" key="1">
    <source>
        <dbReference type="SAM" id="Phobius"/>
    </source>
</evidence>
<dbReference type="Proteomes" id="UP000031866">
    <property type="component" value="Chromosome"/>
</dbReference>
<keyword evidence="1" id="KW-0472">Membrane</keyword>
<name>A0A0B5QA39_CLOBE</name>
<evidence type="ECO:0000313" key="2">
    <source>
        <dbReference type="EMBL" id="AJG97795.1"/>
    </source>
</evidence>
<reference evidence="3" key="1">
    <citation type="submission" date="2014-12" db="EMBL/GenBank/DDBJ databases">
        <title>Genome sequence of Clostridium beijerinckii strain 59B.</title>
        <authorList>
            <person name="Little G.T."/>
            <person name="Minton N.P."/>
        </authorList>
    </citation>
    <scope>NUCLEOTIDE SEQUENCE [LARGE SCALE GENOMIC DNA]</scope>
    <source>
        <strain evidence="3">59B</strain>
    </source>
</reference>
<proteinExistence type="predicted"/>
<feature type="transmembrane region" description="Helical" evidence="1">
    <location>
        <begin position="72"/>
        <end position="88"/>
    </location>
</feature>
<feature type="transmembrane region" description="Helical" evidence="1">
    <location>
        <begin position="12"/>
        <end position="32"/>
    </location>
</feature>
<dbReference type="EMBL" id="CP010086">
    <property type="protein sequence ID" value="AJG97795.1"/>
    <property type="molecule type" value="Genomic_DNA"/>
</dbReference>
<feature type="transmembrane region" description="Helical" evidence="1">
    <location>
        <begin position="249"/>
        <end position="268"/>
    </location>
</feature>
<keyword evidence="1" id="KW-1133">Transmembrane helix</keyword>
<sequence length="419" mass="48861">MLYKSQYSKKEKYIWIMLIVSIFLFNETLRMLMLNKLLSNQTSIWMINILFLISSSLLLITYYNKRNFDNKILFTILILMGLLFMNTIFGRISIISFILFSITYMIPFLLISIKIDNIQNLVKVFLKIFNIIIIILTLYGAVDYFTDGSLQVYMANNWAYGEFQELIYSEHGVIYRMYSFLGHPLSNANLYLIFFVINKVYNRYFEKIYNDYGLLLITASGLVLSGSKTALVLASFLFIFCNGIKKRKYLYYGLMIIVLIALFNTSIFQNNLLKRFQYGIEYNNITSGRNDVVQEVVRLGIKPNFIICGGIDYSRKITISAMTGAENFEYPLLMLSYDYGVFEAILMYYIIFIYPSIIFIKNKNYYILINYLVVFLYVNTNNGLANLGSDSMAIFGFVIMILVNISDRHKKLDESLNKI</sequence>
<evidence type="ECO:0000313" key="3">
    <source>
        <dbReference type="Proteomes" id="UP000031866"/>
    </source>
</evidence>
<organism evidence="2 3">
    <name type="scientific">Clostridium beijerinckii</name>
    <name type="common">Clostridium MP</name>
    <dbReference type="NCBI Taxonomy" id="1520"/>
    <lineage>
        <taxon>Bacteria</taxon>
        <taxon>Bacillati</taxon>
        <taxon>Bacillota</taxon>
        <taxon>Clostridia</taxon>
        <taxon>Eubacteriales</taxon>
        <taxon>Clostridiaceae</taxon>
        <taxon>Clostridium</taxon>
    </lineage>
</organism>
<feature type="transmembrane region" description="Helical" evidence="1">
    <location>
        <begin position="212"/>
        <end position="240"/>
    </location>
</feature>
<accession>A0A0B5QA39</accession>
<feature type="transmembrane region" description="Helical" evidence="1">
    <location>
        <begin position="386"/>
        <end position="405"/>
    </location>
</feature>
<dbReference type="AlphaFoldDB" id="A0A0B5QA39"/>
<feature type="transmembrane region" description="Helical" evidence="1">
    <location>
        <begin position="124"/>
        <end position="142"/>
    </location>
</feature>
<gene>
    <name evidence="2" type="ORF">LF65_01181</name>
</gene>
<feature type="transmembrane region" description="Helical" evidence="1">
    <location>
        <begin position="339"/>
        <end position="357"/>
    </location>
</feature>
<keyword evidence="1" id="KW-0812">Transmembrane</keyword>
<protein>
    <submittedName>
        <fullName evidence="2">Uncharacterized protein</fullName>
    </submittedName>
</protein>
<feature type="transmembrane region" description="Helical" evidence="1">
    <location>
        <begin position="94"/>
        <end position="112"/>
    </location>
</feature>
<feature type="transmembrane region" description="Helical" evidence="1">
    <location>
        <begin position="44"/>
        <end position="63"/>
    </location>
</feature>
<dbReference type="KEGG" id="cbei:LF65_01181"/>